<keyword evidence="3 7" id="KW-1133">Transmembrane helix</keyword>
<evidence type="ECO:0000259" key="8">
    <source>
        <dbReference type="Pfam" id="PF04116"/>
    </source>
</evidence>
<sequence>MEQVATIEEPLISIYVFTAIVYAVLIVAESLLPRRDPGNTLIWRWTNNFSIGILSWYLSAVVGTWMLIWATQADLLSNYRLSDYFGNRPVQGFLALLVISQLVSYWFHRAFHRFSWLWPLHAVHHADTEFDVSTSYRHHPLEPLVSLPVMVPIVLLLGVNAESAFSYRLFAVAATLFSHSNIRIHQSLERPLRRVFLTPDFHRIHHCSEQQYTDSNFGSLVPWFDYLFGTARHRPAEDQPHMELGLEYLREPRECRLDRQLLMPLSVPRAINQHQEP</sequence>
<dbReference type="RefSeq" id="WP_133212583.1">
    <property type="nucleotide sequence ID" value="NZ_SMSE01000002.1"/>
</dbReference>
<evidence type="ECO:0000256" key="1">
    <source>
        <dbReference type="ARBA" id="ARBA00004127"/>
    </source>
</evidence>
<evidence type="ECO:0000256" key="5">
    <source>
        <dbReference type="ARBA" id="ARBA00023098"/>
    </source>
</evidence>
<dbReference type="PANTHER" id="PTHR21624:SF1">
    <property type="entry name" value="ALKYLGLYCEROL MONOOXYGENASE"/>
    <property type="match status" value="1"/>
</dbReference>
<dbReference type="AlphaFoldDB" id="A0A4R5LTF0"/>
<feature type="transmembrane region" description="Helical" evidence="7">
    <location>
        <begin position="90"/>
        <end position="107"/>
    </location>
</feature>
<keyword evidence="2 7" id="KW-0812">Transmembrane</keyword>
<dbReference type="InterPro" id="IPR051689">
    <property type="entry name" value="Sterol_desaturase/TMEM195"/>
</dbReference>
<proteinExistence type="predicted"/>
<evidence type="ECO:0000256" key="7">
    <source>
        <dbReference type="SAM" id="Phobius"/>
    </source>
</evidence>
<comment type="caution">
    <text evidence="9">The sequence shown here is derived from an EMBL/GenBank/DDBJ whole genome shotgun (WGS) entry which is preliminary data.</text>
</comment>
<dbReference type="Pfam" id="PF04116">
    <property type="entry name" value="FA_hydroxylase"/>
    <property type="match status" value="1"/>
</dbReference>
<evidence type="ECO:0000256" key="2">
    <source>
        <dbReference type="ARBA" id="ARBA00022692"/>
    </source>
</evidence>
<feature type="transmembrane region" description="Helical" evidence="7">
    <location>
        <begin position="53"/>
        <end position="70"/>
    </location>
</feature>
<feature type="domain" description="Fatty acid hydroxylase" evidence="8">
    <location>
        <begin position="93"/>
        <end position="230"/>
    </location>
</feature>
<keyword evidence="5" id="KW-0443">Lipid metabolism</keyword>
<dbReference type="GO" id="GO:0005506">
    <property type="term" value="F:iron ion binding"/>
    <property type="evidence" value="ECO:0007669"/>
    <property type="project" value="InterPro"/>
</dbReference>
<dbReference type="GO" id="GO:0008610">
    <property type="term" value="P:lipid biosynthetic process"/>
    <property type="evidence" value="ECO:0007669"/>
    <property type="project" value="InterPro"/>
</dbReference>
<reference evidence="9 10" key="1">
    <citation type="submission" date="2019-03" db="EMBL/GenBank/DDBJ databases">
        <title>Seongchinamella monodicae gen. nov., sp. nov., a novel member of the Gammaproteobacteria isolated from a tidal mudflat of beach.</title>
        <authorList>
            <person name="Yang H.G."/>
            <person name="Kang J.W."/>
            <person name="Lee S.D."/>
        </authorList>
    </citation>
    <scope>NUCLEOTIDE SEQUENCE [LARGE SCALE GENOMIC DNA]</scope>
    <source>
        <strain evidence="9 10">GH4-78</strain>
    </source>
</reference>
<keyword evidence="4" id="KW-0560">Oxidoreductase</keyword>
<keyword evidence="10" id="KW-1185">Reference proteome</keyword>
<feature type="transmembrane region" description="Helical" evidence="7">
    <location>
        <begin position="12"/>
        <end position="32"/>
    </location>
</feature>
<evidence type="ECO:0000256" key="3">
    <source>
        <dbReference type="ARBA" id="ARBA00022989"/>
    </source>
</evidence>
<dbReference type="GO" id="GO:0006643">
    <property type="term" value="P:membrane lipid metabolic process"/>
    <property type="evidence" value="ECO:0007669"/>
    <property type="project" value="TreeGrafter"/>
</dbReference>
<protein>
    <submittedName>
        <fullName evidence="9">Sterol desaturase family protein</fullName>
    </submittedName>
</protein>
<evidence type="ECO:0000313" key="10">
    <source>
        <dbReference type="Proteomes" id="UP000295554"/>
    </source>
</evidence>
<evidence type="ECO:0000313" key="9">
    <source>
        <dbReference type="EMBL" id="TDG14027.1"/>
    </source>
</evidence>
<evidence type="ECO:0000256" key="4">
    <source>
        <dbReference type="ARBA" id="ARBA00023002"/>
    </source>
</evidence>
<evidence type="ECO:0000256" key="6">
    <source>
        <dbReference type="ARBA" id="ARBA00023136"/>
    </source>
</evidence>
<dbReference type="EMBL" id="SMSE01000002">
    <property type="protein sequence ID" value="TDG14027.1"/>
    <property type="molecule type" value="Genomic_DNA"/>
</dbReference>
<accession>A0A4R5LTF0</accession>
<keyword evidence="6 7" id="KW-0472">Membrane</keyword>
<organism evidence="9 10">
    <name type="scientific">Seongchinamella unica</name>
    <dbReference type="NCBI Taxonomy" id="2547392"/>
    <lineage>
        <taxon>Bacteria</taxon>
        <taxon>Pseudomonadati</taxon>
        <taxon>Pseudomonadota</taxon>
        <taxon>Gammaproteobacteria</taxon>
        <taxon>Cellvibrionales</taxon>
        <taxon>Halieaceae</taxon>
        <taxon>Seongchinamella</taxon>
    </lineage>
</organism>
<name>A0A4R5LTF0_9GAMM</name>
<dbReference type="PANTHER" id="PTHR21624">
    <property type="entry name" value="STEROL DESATURASE-RELATED PROTEIN"/>
    <property type="match status" value="1"/>
</dbReference>
<dbReference type="GO" id="GO:0050479">
    <property type="term" value="F:glyceryl-ether monooxygenase activity"/>
    <property type="evidence" value="ECO:0007669"/>
    <property type="project" value="TreeGrafter"/>
</dbReference>
<dbReference type="OrthoDB" id="9770329at2"/>
<dbReference type="InterPro" id="IPR006694">
    <property type="entry name" value="Fatty_acid_hydroxylase"/>
</dbReference>
<dbReference type="Proteomes" id="UP000295554">
    <property type="component" value="Unassembled WGS sequence"/>
</dbReference>
<dbReference type="GO" id="GO:0012505">
    <property type="term" value="C:endomembrane system"/>
    <property type="evidence" value="ECO:0007669"/>
    <property type="project" value="UniProtKB-SubCell"/>
</dbReference>
<comment type="subcellular location">
    <subcellularLocation>
        <location evidence="1">Endomembrane system</location>
        <topology evidence="1">Multi-pass membrane protein</topology>
    </subcellularLocation>
</comment>
<dbReference type="GO" id="GO:0016020">
    <property type="term" value="C:membrane"/>
    <property type="evidence" value="ECO:0007669"/>
    <property type="project" value="GOC"/>
</dbReference>
<gene>
    <name evidence="9" type="ORF">E2F43_11095</name>
</gene>